<dbReference type="Proteomes" id="UP000198460">
    <property type="component" value="Unassembled WGS sequence"/>
</dbReference>
<evidence type="ECO:0000313" key="1">
    <source>
        <dbReference type="EMBL" id="SMG02310.1"/>
    </source>
</evidence>
<proteinExistence type="predicted"/>
<dbReference type="EMBL" id="FXAN01000094">
    <property type="protein sequence ID" value="SMG02310.1"/>
    <property type="molecule type" value="Genomic_DNA"/>
</dbReference>
<organism evidence="1 2">
    <name type="scientific">Burkholderia singularis</name>
    <dbReference type="NCBI Taxonomy" id="1503053"/>
    <lineage>
        <taxon>Bacteria</taxon>
        <taxon>Pseudomonadati</taxon>
        <taxon>Pseudomonadota</taxon>
        <taxon>Betaproteobacteria</taxon>
        <taxon>Burkholderiales</taxon>
        <taxon>Burkholderiaceae</taxon>
        <taxon>Burkholderia</taxon>
        <taxon>pseudomallei group</taxon>
    </lineage>
</organism>
<reference evidence="1 2" key="1">
    <citation type="submission" date="2017-04" db="EMBL/GenBank/DDBJ databases">
        <authorList>
            <person name="Afonso C.L."/>
            <person name="Miller P.J."/>
            <person name="Scott M.A."/>
            <person name="Spackman E."/>
            <person name="Goraichik I."/>
            <person name="Dimitrov K.M."/>
            <person name="Suarez D.L."/>
            <person name="Swayne D.E."/>
        </authorList>
    </citation>
    <scope>NUCLEOTIDE SEQUENCE [LARGE SCALE GENOMIC DNA]</scope>
    <source>
        <strain evidence="1">LMG 28154</strain>
    </source>
</reference>
<name>A0A238HAU8_9BURK</name>
<protein>
    <submittedName>
        <fullName evidence="1">Uncharacterized protein</fullName>
    </submittedName>
</protein>
<evidence type="ECO:0000313" key="2">
    <source>
        <dbReference type="Proteomes" id="UP000198460"/>
    </source>
</evidence>
<gene>
    <name evidence="1" type="ORF">BSIN_0930</name>
</gene>
<sequence length="39" mass="4266">MLTVVHIVMDTADQPNPRALRTPAQAISTAPHARNMALR</sequence>
<accession>A0A238HAU8</accession>
<dbReference type="AlphaFoldDB" id="A0A238HAU8"/>